<organism evidence="8">
    <name type="scientific">Angiostrongylus costaricensis</name>
    <name type="common">Nematode worm</name>
    <dbReference type="NCBI Taxonomy" id="334426"/>
    <lineage>
        <taxon>Eukaryota</taxon>
        <taxon>Metazoa</taxon>
        <taxon>Ecdysozoa</taxon>
        <taxon>Nematoda</taxon>
        <taxon>Chromadorea</taxon>
        <taxon>Rhabditida</taxon>
        <taxon>Rhabditina</taxon>
        <taxon>Rhabditomorpha</taxon>
        <taxon>Strongyloidea</taxon>
        <taxon>Metastrongylidae</taxon>
        <taxon>Angiostrongylus</taxon>
    </lineage>
</organism>
<dbReference type="EMBL" id="UYYA01000588">
    <property type="protein sequence ID" value="VDM54277.1"/>
    <property type="molecule type" value="Genomic_DNA"/>
</dbReference>
<comment type="subcellular location">
    <subcellularLocation>
        <location evidence="1">Membrane</location>
    </subcellularLocation>
</comment>
<dbReference type="InterPro" id="IPR000276">
    <property type="entry name" value="GPCR_Rhodpsn"/>
</dbReference>
<keyword evidence="3" id="KW-1133">Transmembrane helix</keyword>
<dbReference type="InterPro" id="IPR017452">
    <property type="entry name" value="GPCR_Rhodpsn_7TM"/>
</dbReference>
<evidence type="ECO:0000256" key="2">
    <source>
        <dbReference type="ARBA" id="ARBA00022692"/>
    </source>
</evidence>
<dbReference type="PROSITE" id="PS00237">
    <property type="entry name" value="G_PROTEIN_RECEP_F1_1"/>
    <property type="match status" value="1"/>
</dbReference>
<dbReference type="SUPFAM" id="SSF81321">
    <property type="entry name" value="Family A G protein-coupled receptor-like"/>
    <property type="match status" value="1"/>
</dbReference>
<dbReference type="Gene3D" id="1.20.1070.10">
    <property type="entry name" value="Rhodopsin 7-helix transmembrane proteins"/>
    <property type="match status" value="1"/>
</dbReference>
<keyword evidence="7" id="KW-1185">Reference proteome</keyword>
<sequence length="34" mass="4042">MQTSSVYTMLVITFERWTAVCRPLQVSKFFLDKD</sequence>
<protein>
    <submittedName>
        <fullName evidence="8">G_PROTEIN_RECEP_F1_2 domain-containing protein</fullName>
    </submittedName>
</protein>
<evidence type="ECO:0000313" key="7">
    <source>
        <dbReference type="Proteomes" id="UP000267027"/>
    </source>
</evidence>
<proteinExistence type="predicted"/>
<name>A0A0R3PEZ3_ANGCS</name>
<dbReference type="AlphaFoldDB" id="A0A0R3PEZ3"/>
<reference evidence="8" key="1">
    <citation type="submission" date="2017-02" db="UniProtKB">
        <authorList>
            <consortium name="WormBaseParasite"/>
        </authorList>
    </citation>
    <scope>IDENTIFICATION</scope>
</reference>
<dbReference type="Proteomes" id="UP000267027">
    <property type="component" value="Unassembled WGS sequence"/>
</dbReference>
<gene>
    <name evidence="6" type="ORF">ACOC_LOCUS2692</name>
</gene>
<dbReference type="OrthoDB" id="5825150at2759"/>
<dbReference type="PROSITE" id="PS50262">
    <property type="entry name" value="G_PROTEIN_RECEP_F1_2"/>
    <property type="match status" value="1"/>
</dbReference>
<keyword evidence="4" id="KW-0472">Membrane</keyword>
<evidence type="ECO:0000256" key="3">
    <source>
        <dbReference type="ARBA" id="ARBA00022989"/>
    </source>
</evidence>
<evidence type="ECO:0000256" key="4">
    <source>
        <dbReference type="ARBA" id="ARBA00023136"/>
    </source>
</evidence>
<feature type="domain" description="G-protein coupled receptors family 1 profile" evidence="5">
    <location>
        <begin position="1"/>
        <end position="34"/>
    </location>
</feature>
<keyword evidence="2" id="KW-0812">Transmembrane</keyword>
<evidence type="ECO:0000259" key="5">
    <source>
        <dbReference type="PROSITE" id="PS50262"/>
    </source>
</evidence>
<accession>A0A0R3PEZ3</accession>
<evidence type="ECO:0000313" key="6">
    <source>
        <dbReference type="EMBL" id="VDM54277.1"/>
    </source>
</evidence>
<dbReference type="GO" id="GO:0016020">
    <property type="term" value="C:membrane"/>
    <property type="evidence" value="ECO:0007669"/>
    <property type="project" value="UniProtKB-SubCell"/>
</dbReference>
<reference evidence="6 7" key="2">
    <citation type="submission" date="2018-11" db="EMBL/GenBank/DDBJ databases">
        <authorList>
            <consortium name="Pathogen Informatics"/>
        </authorList>
    </citation>
    <scope>NUCLEOTIDE SEQUENCE [LARGE SCALE GENOMIC DNA]</scope>
    <source>
        <strain evidence="6 7">Costa Rica</strain>
    </source>
</reference>
<evidence type="ECO:0000256" key="1">
    <source>
        <dbReference type="ARBA" id="ARBA00004370"/>
    </source>
</evidence>
<dbReference type="WBParaSite" id="ACOC_0000269101-mRNA-1">
    <property type="protein sequence ID" value="ACOC_0000269101-mRNA-1"/>
    <property type="gene ID" value="ACOC_0000269101"/>
</dbReference>
<evidence type="ECO:0000313" key="8">
    <source>
        <dbReference type="WBParaSite" id="ACOC_0000269101-mRNA-1"/>
    </source>
</evidence>
<dbReference type="GO" id="GO:0004930">
    <property type="term" value="F:G protein-coupled receptor activity"/>
    <property type="evidence" value="ECO:0007669"/>
    <property type="project" value="InterPro"/>
</dbReference>